<proteinExistence type="predicted"/>
<dbReference type="InterPro" id="IPR003737">
    <property type="entry name" value="GlcNAc_PI_deacetylase-related"/>
</dbReference>
<dbReference type="EMBL" id="JACHFK010000005">
    <property type="protein sequence ID" value="MBB5377012.1"/>
    <property type="molecule type" value="Genomic_DNA"/>
</dbReference>
<dbReference type="SUPFAM" id="SSF102588">
    <property type="entry name" value="LmbE-like"/>
    <property type="match status" value="1"/>
</dbReference>
<evidence type="ECO:0000313" key="1">
    <source>
        <dbReference type="EMBL" id="GHF47050.1"/>
    </source>
</evidence>
<dbReference type="InterPro" id="IPR024078">
    <property type="entry name" value="LmbE-like_dom_sf"/>
</dbReference>
<dbReference type="Proteomes" id="UP000619376">
    <property type="component" value="Unassembled WGS sequence"/>
</dbReference>
<keyword evidence="4" id="KW-1185">Reference proteome</keyword>
<dbReference type="AlphaFoldDB" id="A0A7W8KF31"/>
<evidence type="ECO:0000313" key="3">
    <source>
        <dbReference type="Proteomes" id="UP000539473"/>
    </source>
</evidence>
<dbReference type="PANTHER" id="PTHR12993">
    <property type="entry name" value="N-ACETYLGLUCOSAMINYL-PHOSPHATIDYLINOSITOL DE-N-ACETYLASE-RELATED"/>
    <property type="match status" value="1"/>
</dbReference>
<organism evidence="2 3">
    <name type="scientific">Deinococcus metalli</name>
    <dbReference type="NCBI Taxonomy" id="1141878"/>
    <lineage>
        <taxon>Bacteria</taxon>
        <taxon>Thermotogati</taxon>
        <taxon>Deinococcota</taxon>
        <taxon>Deinococci</taxon>
        <taxon>Deinococcales</taxon>
        <taxon>Deinococcaceae</taxon>
        <taxon>Deinococcus</taxon>
    </lineage>
</organism>
<reference evidence="2 3" key="3">
    <citation type="submission" date="2020-08" db="EMBL/GenBank/DDBJ databases">
        <title>Genomic Encyclopedia of Type Strains, Phase IV (KMG-IV): sequencing the most valuable type-strain genomes for metagenomic binning, comparative biology and taxonomic classification.</title>
        <authorList>
            <person name="Goeker M."/>
        </authorList>
    </citation>
    <scope>NUCLEOTIDE SEQUENCE [LARGE SCALE GENOMIC DNA]</scope>
    <source>
        <strain evidence="2 3">DSM 27521</strain>
    </source>
</reference>
<dbReference type="Gene3D" id="3.40.50.10320">
    <property type="entry name" value="LmbE-like"/>
    <property type="match status" value="1"/>
</dbReference>
<evidence type="ECO:0000313" key="4">
    <source>
        <dbReference type="Proteomes" id="UP000619376"/>
    </source>
</evidence>
<dbReference type="PANTHER" id="PTHR12993:SF29">
    <property type="entry name" value="BLR3841 PROTEIN"/>
    <property type="match status" value="1"/>
</dbReference>
<reference evidence="4" key="2">
    <citation type="journal article" date="2019" name="Int. J. Syst. Evol. Microbiol.">
        <title>The Global Catalogue of Microorganisms (GCM) 10K type strain sequencing project: providing services to taxonomists for standard genome sequencing and annotation.</title>
        <authorList>
            <consortium name="The Broad Institute Genomics Platform"/>
            <consortium name="The Broad Institute Genome Sequencing Center for Infectious Disease"/>
            <person name="Wu L."/>
            <person name="Ma J."/>
        </authorList>
    </citation>
    <scope>NUCLEOTIDE SEQUENCE [LARGE SCALE GENOMIC DNA]</scope>
    <source>
        <strain evidence="4">CGMCC 1.18437</strain>
    </source>
</reference>
<accession>A0A7W8KF31</accession>
<sequence>MTRVPRPRKEHLLPATLLLAGAALAVWINLPVTARMFGGSARRVQALPALGAFHAGQRVLVLSPHPDDETLCCAGMIQRARAQGAQVWITWVTAGDGFEFDAALTQGVLRPGATNMRALGATRAAEARRAAQVLGVPADHTFVLGYPDRGLARLATSYYARPYTAPRTAASAVYVAGALTPGAPYTGEALEADLNRVLDRVQPDLVFAPAPQDFHTDHRTVAALAMRLMAQRRQENRLRYWVVHGGVEWPVPKGLHGELPLTVPPRARALPWERADLSDAEVDRKLQAVNTYRTQTRIMGRFMRAFVRRNELLSPGTPDLDPVPESAVP</sequence>
<name>A0A7W8KF31_9DEIO</name>
<dbReference type="RefSeq" id="WP_184112139.1">
    <property type="nucleotide sequence ID" value="NZ_BNAJ01000005.1"/>
</dbReference>
<protein>
    <submittedName>
        <fullName evidence="2">LmbE family N-acetylglucosaminyl deacetylase</fullName>
    </submittedName>
    <submittedName>
        <fullName evidence="1">PIG-L domain-containing protein</fullName>
    </submittedName>
</protein>
<dbReference type="Proteomes" id="UP000539473">
    <property type="component" value="Unassembled WGS sequence"/>
</dbReference>
<dbReference type="GO" id="GO:0016811">
    <property type="term" value="F:hydrolase activity, acting on carbon-nitrogen (but not peptide) bonds, in linear amides"/>
    <property type="evidence" value="ECO:0007669"/>
    <property type="project" value="TreeGrafter"/>
</dbReference>
<gene>
    <name evidence="1" type="ORF">GCM10017781_24410</name>
    <name evidence="2" type="ORF">HNQ07_002476</name>
</gene>
<dbReference type="EMBL" id="BNAJ01000005">
    <property type="protein sequence ID" value="GHF47050.1"/>
    <property type="molecule type" value="Genomic_DNA"/>
</dbReference>
<evidence type="ECO:0000313" key="2">
    <source>
        <dbReference type="EMBL" id="MBB5377012.1"/>
    </source>
</evidence>
<reference evidence="1" key="1">
    <citation type="journal article" date="2014" name="Int. J. Syst. Evol. Microbiol.">
        <title>Complete genome of a new Firmicutes species belonging to the dominant human colonic microbiota ('Ruminococcus bicirculans') reveals two chromosomes and a selective capacity to utilize plant glucans.</title>
        <authorList>
            <consortium name="NISC Comparative Sequencing Program"/>
            <person name="Wegmann U."/>
            <person name="Louis P."/>
            <person name="Goesmann A."/>
            <person name="Henrissat B."/>
            <person name="Duncan S.H."/>
            <person name="Flint H.J."/>
        </authorList>
    </citation>
    <scope>NUCLEOTIDE SEQUENCE</scope>
    <source>
        <strain evidence="1">CGMCC 1.18437</strain>
    </source>
</reference>
<comment type="caution">
    <text evidence="2">The sequence shown here is derived from an EMBL/GenBank/DDBJ whole genome shotgun (WGS) entry which is preliminary data.</text>
</comment>
<dbReference type="Pfam" id="PF02585">
    <property type="entry name" value="PIG-L"/>
    <property type="match status" value="1"/>
</dbReference>
<reference evidence="1" key="4">
    <citation type="submission" date="2024-05" db="EMBL/GenBank/DDBJ databases">
        <authorList>
            <person name="Sun Q."/>
            <person name="Zhou Y."/>
        </authorList>
    </citation>
    <scope>NUCLEOTIDE SEQUENCE</scope>
    <source>
        <strain evidence="1">CGMCC 1.18437</strain>
    </source>
</reference>